<dbReference type="PANTHER" id="PTHR43884:SF12">
    <property type="entry name" value="ISOVALERYL-COA DEHYDROGENASE, MITOCHONDRIAL-RELATED"/>
    <property type="match status" value="1"/>
</dbReference>
<evidence type="ECO:0000313" key="10">
    <source>
        <dbReference type="EMBL" id="KYO51344.1"/>
    </source>
</evidence>
<dbReference type="Pfam" id="PF02770">
    <property type="entry name" value="Acyl-CoA_dh_M"/>
    <property type="match status" value="1"/>
</dbReference>
<dbReference type="AlphaFoldDB" id="A0A162KI78"/>
<dbReference type="Pfam" id="PF00441">
    <property type="entry name" value="Acyl-CoA_dh_1"/>
    <property type="match status" value="1"/>
</dbReference>
<protein>
    <submittedName>
        <fullName evidence="10">Acyl-CoA dehydrogenase</fullName>
    </submittedName>
</protein>
<dbReference type="Gene3D" id="2.40.110.10">
    <property type="entry name" value="Butyryl-CoA Dehydrogenase, subunit A, domain 2"/>
    <property type="match status" value="1"/>
</dbReference>
<dbReference type="Gene3D" id="1.10.540.10">
    <property type="entry name" value="Acyl-CoA dehydrogenase/oxidase, N-terminal domain"/>
    <property type="match status" value="1"/>
</dbReference>
<sequence length="386" mass="42478">MTASAPRTISSWMTPELESLRDQFGRFLDAELKPHAARWRRQRMIDRSAWTALGGMGALGAAIPEEWGGSGGDVYQEMVLLDTINRHCSDLANGYSVHSGIVTHYVLTYGTEDQKRRWLPKLCSGEWIGAIAMTEPGGGSDLQALTTRGRRDGDDYVIDGQKTFITNGIAADLVLVAVRIDGTPGAKGISLIGVEKGAPGFQPGRPLEKIGLHAADTAELFFDGARAPVDNLLGGIEGRGFYQMMEQLPRERLILAVGAVAAMEHAVEITRAYVHERKAFGKTLFDFQTISFRLAELATEAHIARVFVDDCLVKLAENRLDNVTASMAKWWCSERQVQTVDACLQMFGGYGYIEETEIARMYTDARIQKIYGGANEIMKLLIARSL</sequence>
<dbReference type="FunFam" id="1.20.140.10:FF:000001">
    <property type="entry name" value="Acyl-CoA dehydrogenase"/>
    <property type="match status" value="1"/>
</dbReference>
<evidence type="ECO:0000256" key="2">
    <source>
        <dbReference type="ARBA" id="ARBA00009347"/>
    </source>
</evidence>
<evidence type="ECO:0000256" key="6">
    <source>
        <dbReference type="RuleBase" id="RU362125"/>
    </source>
</evidence>
<dbReference type="SUPFAM" id="SSF47203">
    <property type="entry name" value="Acyl-CoA dehydrogenase C-terminal domain-like"/>
    <property type="match status" value="1"/>
</dbReference>
<dbReference type="InterPro" id="IPR046373">
    <property type="entry name" value="Acyl-CoA_Oxase/DH_mid-dom_sf"/>
</dbReference>
<accession>A0A162KI78</accession>
<dbReference type="InterPro" id="IPR009075">
    <property type="entry name" value="AcylCo_DH/oxidase_C"/>
</dbReference>
<keyword evidence="3 6" id="KW-0285">Flavoprotein</keyword>
<dbReference type="OrthoDB" id="5510711at2"/>
<gene>
    <name evidence="10" type="ORF">AUP44_09315</name>
</gene>
<evidence type="ECO:0000313" key="11">
    <source>
        <dbReference type="Proteomes" id="UP000075787"/>
    </source>
</evidence>
<proteinExistence type="inferred from homology"/>
<dbReference type="GO" id="GO:0003995">
    <property type="term" value="F:acyl-CoA dehydrogenase activity"/>
    <property type="evidence" value="ECO:0007669"/>
    <property type="project" value="InterPro"/>
</dbReference>
<dbReference type="RefSeq" id="WP_062766431.1">
    <property type="nucleotide sequence ID" value="NZ_CP121045.1"/>
</dbReference>
<comment type="similarity">
    <text evidence="2 6">Belongs to the acyl-CoA dehydrogenase family.</text>
</comment>
<organism evidence="10 11">
    <name type="scientific">Tistrella mobilis</name>
    <dbReference type="NCBI Taxonomy" id="171437"/>
    <lineage>
        <taxon>Bacteria</taxon>
        <taxon>Pseudomonadati</taxon>
        <taxon>Pseudomonadota</taxon>
        <taxon>Alphaproteobacteria</taxon>
        <taxon>Geminicoccales</taxon>
        <taxon>Geminicoccaceae</taxon>
        <taxon>Tistrella</taxon>
    </lineage>
</organism>
<dbReference type="InterPro" id="IPR009100">
    <property type="entry name" value="AcylCoA_DH/oxidase_NM_dom_sf"/>
</dbReference>
<evidence type="ECO:0000259" key="7">
    <source>
        <dbReference type="Pfam" id="PF00441"/>
    </source>
</evidence>
<dbReference type="InterPro" id="IPR006089">
    <property type="entry name" value="Acyl-CoA_DH_CS"/>
</dbReference>
<evidence type="ECO:0000256" key="4">
    <source>
        <dbReference type="ARBA" id="ARBA00022827"/>
    </source>
</evidence>
<dbReference type="InterPro" id="IPR037069">
    <property type="entry name" value="AcylCoA_DH/ox_N_sf"/>
</dbReference>
<evidence type="ECO:0000259" key="9">
    <source>
        <dbReference type="Pfam" id="PF02771"/>
    </source>
</evidence>
<dbReference type="InterPro" id="IPR036250">
    <property type="entry name" value="AcylCo_DH-like_C"/>
</dbReference>
<evidence type="ECO:0000259" key="8">
    <source>
        <dbReference type="Pfam" id="PF02770"/>
    </source>
</evidence>
<dbReference type="SUPFAM" id="SSF56645">
    <property type="entry name" value="Acyl-CoA dehydrogenase NM domain-like"/>
    <property type="match status" value="1"/>
</dbReference>
<dbReference type="EMBL" id="LPZR01000175">
    <property type="protein sequence ID" value="KYO51344.1"/>
    <property type="molecule type" value="Genomic_DNA"/>
</dbReference>
<dbReference type="FunFam" id="2.40.110.10:FF:000002">
    <property type="entry name" value="Acyl-CoA dehydrogenase fadE12"/>
    <property type="match status" value="1"/>
</dbReference>
<dbReference type="GO" id="GO:0050660">
    <property type="term" value="F:flavin adenine dinucleotide binding"/>
    <property type="evidence" value="ECO:0007669"/>
    <property type="project" value="InterPro"/>
</dbReference>
<reference evidence="10 11" key="1">
    <citation type="submission" date="2015-12" db="EMBL/GenBank/DDBJ databases">
        <title>Genome sequence of Tistrella mobilis MCCC 1A02139.</title>
        <authorList>
            <person name="Lu L."/>
            <person name="Lai Q."/>
            <person name="Shao Z."/>
            <person name="Qian P."/>
        </authorList>
    </citation>
    <scope>NUCLEOTIDE SEQUENCE [LARGE SCALE GENOMIC DNA]</scope>
    <source>
        <strain evidence="10 11">MCCC 1A02139</strain>
    </source>
</reference>
<dbReference type="Gene3D" id="1.20.140.10">
    <property type="entry name" value="Butyryl-CoA Dehydrogenase, subunit A, domain 3"/>
    <property type="match status" value="1"/>
</dbReference>
<evidence type="ECO:0000256" key="1">
    <source>
        <dbReference type="ARBA" id="ARBA00001974"/>
    </source>
</evidence>
<feature type="domain" description="Acyl-CoA dehydrogenase/oxidase N-terminal" evidence="9">
    <location>
        <begin position="14"/>
        <end position="126"/>
    </location>
</feature>
<comment type="caution">
    <text evidence="10">The sequence shown here is derived from an EMBL/GenBank/DDBJ whole genome shotgun (WGS) entry which is preliminary data.</text>
</comment>
<feature type="domain" description="Acyl-CoA oxidase/dehydrogenase middle" evidence="8">
    <location>
        <begin position="130"/>
        <end position="224"/>
    </location>
</feature>
<name>A0A162KI78_9PROT</name>
<evidence type="ECO:0000256" key="5">
    <source>
        <dbReference type="ARBA" id="ARBA00023002"/>
    </source>
</evidence>
<dbReference type="InterPro" id="IPR006091">
    <property type="entry name" value="Acyl-CoA_Oxase/DH_mid-dom"/>
</dbReference>
<dbReference type="PROSITE" id="PS00072">
    <property type="entry name" value="ACYL_COA_DH_1"/>
    <property type="match status" value="1"/>
</dbReference>
<dbReference type="GeneID" id="97242609"/>
<evidence type="ECO:0000256" key="3">
    <source>
        <dbReference type="ARBA" id="ARBA00022630"/>
    </source>
</evidence>
<feature type="domain" description="Acyl-CoA dehydrogenase/oxidase C-terminal" evidence="7">
    <location>
        <begin position="238"/>
        <end position="386"/>
    </location>
</feature>
<keyword evidence="5 6" id="KW-0560">Oxidoreductase</keyword>
<comment type="cofactor">
    <cofactor evidence="1 6">
        <name>FAD</name>
        <dbReference type="ChEBI" id="CHEBI:57692"/>
    </cofactor>
</comment>
<dbReference type="Proteomes" id="UP000075787">
    <property type="component" value="Unassembled WGS sequence"/>
</dbReference>
<dbReference type="PROSITE" id="PS00073">
    <property type="entry name" value="ACYL_COA_DH_2"/>
    <property type="match status" value="1"/>
</dbReference>
<dbReference type="Pfam" id="PF02771">
    <property type="entry name" value="Acyl-CoA_dh_N"/>
    <property type="match status" value="1"/>
</dbReference>
<dbReference type="InterPro" id="IPR013786">
    <property type="entry name" value="AcylCoA_DH/ox_N"/>
</dbReference>
<keyword evidence="4 6" id="KW-0274">FAD</keyword>
<dbReference type="FunFam" id="1.10.540.10:FF:000026">
    <property type="entry name" value="Acyl-CoA dehydrogenase medium chain"/>
    <property type="match status" value="1"/>
</dbReference>
<dbReference type="PANTHER" id="PTHR43884">
    <property type="entry name" value="ACYL-COA DEHYDROGENASE"/>
    <property type="match status" value="1"/>
</dbReference>